<proteinExistence type="predicted"/>
<keyword evidence="1" id="KW-0732">Signal</keyword>
<reference evidence="3 4" key="1">
    <citation type="submission" date="2018-01" db="EMBL/GenBank/DDBJ databases">
        <title>Whole genome analyses suggest that Burkholderia sensu lato contains two further novel genera in the rhizoxinica-symbiotica group Mycetohabitans gen. nov., and Trinickia gen. nov.: implications for the evolution of diazotrophy and nodulation in the Burkholderiaceae.</title>
        <authorList>
            <person name="Estrada-de los Santos P."/>
            <person name="Palmer M."/>
            <person name="Chavez-Ramirez B."/>
            <person name="Beukes C."/>
            <person name="Steenkamp E.T."/>
            <person name="Hirsch A.M."/>
            <person name="Manyaka P."/>
            <person name="Maluk M."/>
            <person name="Lafos M."/>
            <person name="Crook M."/>
            <person name="Gross E."/>
            <person name="Simon M.F."/>
            <person name="Bueno dos Reis Junior F."/>
            <person name="Poole P.S."/>
            <person name="Venter S.N."/>
            <person name="James E.K."/>
        </authorList>
    </citation>
    <scope>NUCLEOTIDE SEQUENCE [LARGE SCALE GENOMIC DNA]</scope>
    <source>
        <strain evidence="3 4">WSM 3937</strain>
    </source>
</reference>
<reference evidence="2 5" key="2">
    <citation type="submission" date="2020-04" db="EMBL/GenBank/DDBJ databases">
        <authorList>
            <person name="De Canck E."/>
        </authorList>
    </citation>
    <scope>NUCLEOTIDE SEQUENCE [LARGE SCALE GENOMIC DNA]</scope>
    <source>
        <strain evidence="2 5">LMG 27174</strain>
    </source>
</reference>
<keyword evidence="4" id="KW-1185">Reference proteome</keyword>
<accession>A0A2N7WUJ6</accession>
<dbReference type="EMBL" id="PNXY01000003">
    <property type="protein sequence ID" value="PMS33002.1"/>
    <property type="molecule type" value="Genomic_DNA"/>
</dbReference>
<evidence type="ECO:0000313" key="4">
    <source>
        <dbReference type="Proteomes" id="UP000235659"/>
    </source>
</evidence>
<evidence type="ECO:0000313" key="3">
    <source>
        <dbReference type="EMBL" id="PMS33002.1"/>
    </source>
</evidence>
<feature type="signal peptide" evidence="1">
    <location>
        <begin position="1"/>
        <end position="34"/>
    </location>
</feature>
<gene>
    <name evidence="3" type="ORF">C0Z16_05575</name>
    <name evidence="2" type="ORF">LMG27174_00661</name>
</gene>
<evidence type="ECO:0000256" key="1">
    <source>
        <dbReference type="SAM" id="SignalP"/>
    </source>
</evidence>
<protein>
    <submittedName>
        <fullName evidence="2">Uncharacterized protein</fullName>
    </submittedName>
</protein>
<dbReference type="Proteomes" id="UP000494205">
    <property type="component" value="Unassembled WGS sequence"/>
</dbReference>
<name>A0A2N7WUJ6_9BURK</name>
<dbReference type="Proteomes" id="UP000235659">
    <property type="component" value="Unassembled WGS sequence"/>
</dbReference>
<dbReference type="PROSITE" id="PS51257">
    <property type="entry name" value="PROKAR_LIPOPROTEIN"/>
    <property type="match status" value="1"/>
</dbReference>
<dbReference type="AlphaFoldDB" id="A0A2N7WUJ6"/>
<evidence type="ECO:0000313" key="2">
    <source>
        <dbReference type="EMBL" id="CAB3643960.1"/>
    </source>
</evidence>
<sequence length="143" mass="14682">MRPALFRVDQDGIASCAALFCACALISLPGALHAQATLTAASNALASGADATQTRIAAPAGAASPHRSPRAISAKDFSLCDQAIARRGGSAFGLVMMATPPRLTRARTATVTLWDEIAPPLPLPAPVDAAHAMQGGVVSYRYK</sequence>
<organism evidence="2 5">
    <name type="scientific">Paraburkholderia rhynchosiae</name>
    <dbReference type="NCBI Taxonomy" id="487049"/>
    <lineage>
        <taxon>Bacteria</taxon>
        <taxon>Pseudomonadati</taxon>
        <taxon>Pseudomonadota</taxon>
        <taxon>Betaproteobacteria</taxon>
        <taxon>Burkholderiales</taxon>
        <taxon>Burkholderiaceae</taxon>
        <taxon>Paraburkholderia</taxon>
    </lineage>
</organism>
<feature type="chain" id="PRO_5044384587" evidence="1">
    <location>
        <begin position="35"/>
        <end position="143"/>
    </location>
</feature>
<evidence type="ECO:0000313" key="5">
    <source>
        <dbReference type="Proteomes" id="UP000494205"/>
    </source>
</evidence>
<dbReference type="EMBL" id="CADIJZ010000002">
    <property type="protein sequence ID" value="CAB3643960.1"/>
    <property type="molecule type" value="Genomic_DNA"/>
</dbReference>